<evidence type="ECO:0000256" key="5">
    <source>
        <dbReference type="ARBA" id="ARBA00022598"/>
    </source>
</evidence>
<dbReference type="NCBIfam" id="TIGR00552">
    <property type="entry name" value="nadE"/>
    <property type="match status" value="1"/>
</dbReference>
<dbReference type="SUPFAM" id="SSF52402">
    <property type="entry name" value="Adenine nucleotide alpha hydrolases-like"/>
    <property type="match status" value="1"/>
</dbReference>
<keyword evidence="8 11" id="KW-0520">NAD</keyword>
<keyword evidence="6 11" id="KW-0547">Nucleotide-binding</keyword>
<dbReference type="Pfam" id="PF02540">
    <property type="entry name" value="NAD_synthase"/>
    <property type="match status" value="1"/>
</dbReference>
<dbReference type="InterPro" id="IPR003010">
    <property type="entry name" value="C-N_Hydrolase"/>
</dbReference>
<dbReference type="GO" id="GO:0003952">
    <property type="term" value="F:NAD+ synthase (glutamine-hydrolyzing) activity"/>
    <property type="evidence" value="ECO:0007669"/>
    <property type="project" value="UniProtKB-UniRule"/>
</dbReference>
<sequence length="698" mass="78072">MALATISSVTLNQFALDFEGNLFRILQSIEIAKGQGSRFRCGPELEICGYSCEDHFYESDTRTHSWEVLATLLVHPTCQDILIDVGMPVMHHGVSYNCRIIFLNGKILLIRPKLILCDDGNYRESRWFTGWAKGRHLEDHFLPDIITRVTSQKTVPFGDALLQLEDTCIGFEICEELWNPESSHISQTLAGAEIIVNGSGSHTEIRKAFYAVEMIKSASAKCGCLYVFSNLRGCDGERVYMNGCSTIALNGDVLLLGEQYSLLDVEVLTAGVFLDEIRNYKNTIRSRTLLASRVESYPLVVVEWSLSYPTDKADMHTLPLEPPPQFCPPEEEIARGPALWLWDYVRRSPASGFFLPLSGGVDSSSVAIIVYSMCWMIVQHLEAHAADANDQVLKDVRKVVKDGSYFPKDARELCGHLLTTCYMGSVNSSEETKSRADSLANAIGSNHSEINISKVCEAFVTETARSLSKATPTFDGTRAENLALQNVQARSRMVFAYLMAQLGPWGKGKDGFLLVLGTANVDEAIRGYFTKYDCSAADLNPIGGISKTDLKRFIVHAGIKFGFPQVKGIVLAPPTAELKPLESNQTDEEDMGMSYEELSTYGKLRKPQACGPFSMFSRLLALWRDRHAPDEIARKVKHFYTSYAANRHKMSVLTPACHMESYGPEDHRYDLRPILYPVDFTWQFRKIDEYLKKLTAGL</sequence>
<dbReference type="OMA" id="TSQEVCN"/>
<evidence type="ECO:0000256" key="6">
    <source>
        <dbReference type="ARBA" id="ARBA00022741"/>
    </source>
</evidence>
<dbReference type="Pfam" id="PF00795">
    <property type="entry name" value="CN_hydrolase"/>
    <property type="match status" value="1"/>
</dbReference>
<evidence type="ECO:0000256" key="3">
    <source>
        <dbReference type="ARBA" id="ARBA00012743"/>
    </source>
</evidence>
<keyword evidence="5 11" id="KW-0436">Ligase</keyword>
<dbReference type="UniPathway" id="UPA00253">
    <property type="reaction ID" value="UER00334"/>
</dbReference>
<dbReference type="EMBL" id="LNIX01000007">
    <property type="protein sequence ID" value="OXA51702.1"/>
    <property type="molecule type" value="Genomic_DNA"/>
</dbReference>
<dbReference type="HAMAP" id="MF_02090">
    <property type="entry name" value="NadE_glutamine_dep"/>
    <property type="match status" value="1"/>
</dbReference>
<evidence type="ECO:0000256" key="11">
    <source>
        <dbReference type="PIRNR" id="PIRNR006630"/>
    </source>
</evidence>
<keyword evidence="7 11" id="KW-0067">ATP-binding</keyword>
<dbReference type="InterPro" id="IPR003694">
    <property type="entry name" value="NAD_synthase"/>
</dbReference>
<dbReference type="Gene3D" id="3.40.50.620">
    <property type="entry name" value="HUPs"/>
    <property type="match status" value="1"/>
</dbReference>
<evidence type="ECO:0000256" key="2">
    <source>
        <dbReference type="ARBA" id="ARBA00007145"/>
    </source>
</evidence>
<evidence type="ECO:0000256" key="9">
    <source>
        <dbReference type="ARBA" id="ARBA00030681"/>
    </source>
</evidence>
<dbReference type="CDD" id="cd00553">
    <property type="entry name" value="NAD_synthase"/>
    <property type="match status" value="1"/>
</dbReference>
<dbReference type="GO" id="GO:0004359">
    <property type="term" value="F:glutaminase activity"/>
    <property type="evidence" value="ECO:0007669"/>
    <property type="project" value="InterPro"/>
</dbReference>
<evidence type="ECO:0000256" key="8">
    <source>
        <dbReference type="ARBA" id="ARBA00023027"/>
    </source>
</evidence>
<comment type="pathway">
    <text evidence="1 11">Cofactor biosynthesis; NAD(+) biosynthesis; NAD(+) from deamido-NAD(+) (L-Gln route): step 1/1.</text>
</comment>
<dbReference type="InterPro" id="IPR036526">
    <property type="entry name" value="C-N_Hydrolase_sf"/>
</dbReference>
<dbReference type="FunFam" id="3.40.50.620:FF:000036">
    <property type="entry name" value="Glutamine-dependent NAD(+) synthetase"/>
    <property type="match status" value="1"/>
</dbReference>
<dbReference type="InterPro" id="IPR014445">
    <property type="entry name" value="Gln-dep_NAD_synthase"/>
</dbReference>
<keyword evidence="14" id="KW-1185">Reference proteome</keyword>
<dbReference type="FunFam" id="3.60.110.10:FF:000003">
    <property type="entry name" value="Glutamine-dependent NAD(+) synthetase"/>
    <property type="match status" value="1"/>
</dbReference>
<proteinExistence type="inferred from homology"/>
<evidence type="ECO:0000256" key="10">
    <source>
        <dbReference type="ARBA" id="ARBA00052340"/>
    </source>
</evidence>
<dbReference type="GO" id="GO:0005737">
    <property type="term" value="C:cytoplasm"/>
    <property type="evidence" value="ECO:0007669"/>
    <property type="project" value="InterPro"/>
</dbReference>
<protein>
    <recommendedName>
        <fullName evidence="4 11">Glutamine-dependent NAD(+) synthetase</fullName>
        <ecNumber evidence="3 11">6.3.5.1</ecNumber>
    </recommendedName>
    <alternativeName>
        <fullName evidence="9 11">NAD(+) synthase [glutamine-hydrolyzing]</fullName>
    </alternativeName>
</protein>
<dbReference type="InterPro" id="IPR014729">
    <property type="entry name" value="Rossmann-like_a/b/a_fold"/>
</dbReference>
<dbReference type="PROSITE" id="PS50263">
    <property type="entry name" value="CN_HYDROLASE"/>
    <property type="match status" value="1"/>
</dbReference>
<accession>A0A226E1U8</accession>
<comment type="similarity">
    <text evidence="2 11">In the C-terminal section; belongs to the NAD synthetase family.</text>
</comment>
<evidence type="ECO:0000313" key="13">
    <source>
        <dbReference type="EMBL" id="OXA51702.1"/>
    </source>
</evidence>
<name>A0A226E1U8_FOLCA</name>
<dbReference type="Gene3D" id="3.60.110.10">
    <property type="entry name" value="Carbon-nitrogen hydrolase"/>
    <property type="match status" value="1"/>
</dbReference>
<evidence type="ECO:0000256" key="1">
    <source>
        <dbReference type="ARBA" id="ARBA00005188"/>
    </source>
</evidence>
<gene>
    <name evidence="13" type="ORF">Fcan01_13268</name>
</gene>
<dbReference type="SUPFAM" id="SSF56317">
    <property type="entry name" value="Carbon-nitrogen hydrolase"/>
    <property type="match status" value="1"/>
</dbReference>
<dbReference type="PANTHER" id="PTHR23090:SF9">
    <property type="entry name" value="GLUTAMINE-DEPENDENT NAD(+) SYNTHETASE"/>
    <property type="match status" value="1"/>
</dbReference>
<dbReference type="CDD" id="cd07570">
    <property type="entry name" value="GAT_Gln-NAD-synth"/>
    <property type="match status" value="1"/>
</dbReference>
<dbReference type="OrthoDB" id="2020662at2759"/>
<evidence type="ECO:0000313" key="14">
    <source>
        <dbReference type="Proteomes" id="UP000198287"/>
    </source>
</evidence>
<dbReference type="GO" id="GO:0005524">
    <property type="term" value="F:ATP binding"/>
    <property type="evidence" value="ECO:0007669"/>
    <property type="project" value="UniProtKB-UniRule"/>
</dbReference>
<dbReference type="Proteomes" id="UP000198287">
    <property type="component" value="Unassembled WGS sequence"/>
</dbReference>
<evidence type="ECO:0000256" key="7">
    <source>
        <dbReference type="ARBA" id="ARBA00022840"/>
    </source>
</evidence>
<organism evidence="13 14">
    <name type="scientific">Folsomia candida</name>
    <name type="common">Springtail</name>
    <dbReference type="NCBI Taxonomy" id="158441"/>
    <lineage>
        <taxon>Eukaryota</taxon>
        <taxon>Metazoa</taxon>
        <taxon>Ecdysozoa</taxon>
        <taxon>Arthropoda</taxon>
        <taxon>Hexapoda</taxon>
        <taxon>Collembola</taxon>
        <taxon>Entomobryomorpha</taxon>
        <taxon>Isotomoidea</taxon>
        <taxon>Isotomidae</taxon>
        <taxon>Proisotominae</taxon>
        <taxon>Folsomia</taxon>
    </lineage>
</organism>
<comment type="catalytic activity">
    <reaction evidence="10 11">
        <text>deamido-NAD(+) + L-glutamine + ATP + H2O = L-glutamate + AMP + diphosphate + NAD(+) + H(+)</text>
        <dbReference type="Rhea" id="RHEA:24384"/>
        <dbReference type="ChEBI" id="CHEBI:15377"/>
        <dbReference type="ChEBI" id="CHEBI:15378"/>
        <dbReference type="ChEBI" id="CHEBI:29985"/>
        <dbReference type="ChEBI" id="CHEBI:30616"/>
        <dbReference type="ChEBI" id="CHEBI:33019"/>
        <dbReference type="ChEBI" id="CHEBI:57540"/>
        <dbReference type="ChEBI" id="CHEBI:58359"/>
        <dbReference type="ChEBI" id="CHEBI:58437"/>
        <dbReference type="ChEBI" id="CHEBI:456215"/>
        <dbReference type="EC" id="6.3.5.1"/>
    </reaction>
</comment>
<dbReference type="EC" id="6.3.5.1" evidence="3 11"/>
<dbReference type="InterPro" id="IPR022310">
    <property type="entry name" value="NAD/GMP_synthase"/>
</dbReference>
<comment type="caution">
    <text evidence="13">The sequence shown here is derived from an EMBL/GenBank/DDBJ whole genome shotgun (WGS) entry which is preliminary data.</text>
</comment>
<evidence type="ECO:0000259" key="12">
    <source>
        <dbReference type="PROSITE" id="PS50263"/>
    </source>
</evidence>
<evidence type="ECO:0000256" key="4">
    <source>
        <dbReference type="ARBA" id="ARBA00017309"/>
    </source>
</evidence>
<feature type="domain" description="CN hydrolase" evidence="12">
    <location>
        <begin position="4"/>
        <end position="274"/>
    </location>
</feature>
<reference evidence="13 14" key="1">
    <citation type="submission" date="2015-12" db="EMBL/GenBank/DDBJ databases">
        <title>The genome of Folsomia candida.</title>
        <authorList>
            <person name="Faddeeva A."/>
            <person name="Derks M.F."/>
            <person name="Anvar Y."/>
            <person name="Smit S."/>
            <person name="Van Straalen N."/>
            <person name="Roelofs D."/>
        </authorList>
    </citation>
    <scope>NUCLEOTIDE SEQUENCE [LARGE SCALE GENOMIC DNA]</scope>
    <source>
        <strain evidence="13 14">VU population</strain>
        <tissue evidence="13">Whole body</tissue>
    </source>
</reference>
<dbReference type="GO" id="GO:0009435">
    <property type="term" value="P:NAD+ biosynthetic process"/>
    <property type="evidence" value="ECO:0007669"/>
    <property type="project" value="UniProtKB-UniRule"/>
</dbReference>
<dbReference type="PIRSF" id="PIRSF006630">
    <property type="entry name" value="NADS_GAT"/>
    <property type="match status" value="1"/>
</dbReference>
<dbReference type="STRING" id="158441.A0A226E1U8"/>
<dbReference type="AlphaFoldDB" id="A0A226E1U8"/>
<dbReference type="PANTHER" id="PTHR23090">
    <property type="entry name" value="NH 3 /GLUTAMINE-DEPENDENT NAD + SYNTHETASE"/>
    <property type="match status" value="1"/>
</dbReference>